<keyword evidence="1" id="KW-0472">Membrane</keyword>
<keyword evidence="3" id="KW-1185">Reference proteome</keyword>
<proteinExistence type="predicted"/>
<feature type="transmembrane region" description="Helical" evidence="1">
    <location>
        <begin position="66"/>
        <end position="85"/>
    </location>
</feature>
<evidence type="ECO:0000313" key="2">
    <source>
        <dbReference type="EMBL" id="CAK8685588.1"/>
    </source>
</evidence>
<evidence type="ECO:0000256" key="1">
    <source>
        <dbReference type="SAM" id="Phobius"/>
    </source>
</evidence>
<accession>A0ABP0G245</accession>
<protein>
    <submittedName>
        <fullName evidence="2">Uncharacterized protein</fullName>
    </submittedName>
</protein>
<dbReference type="EMBL" id="CAWYQH010000100">
    <property type="protein sequence ID" value="CAK8685588.1"/>
    <property type="molecule type" value="Genomic_DNA"/>
</dbReference>
<feature type="transmembrane region" description="Helical" evidence="1">
    <location>
        <begin position="91"/>
        <end position="115"/>
    </location>
</feature>
<organism evidence="2 3">
    <name type="scientific">Clavelina lepadiformis</name>
    <name type="common">Light-bulb sea squirt</name>
    <name type="synonym">Ascidia lepadiformis</name>
    <dbReference type="NCBI Taxonomy" id="159417"/>
    <lineage>
        <taxon>Eukaryota</taxon>
        <taxon>Metazoa</taxon>
        <taxon>Chordata</taxon>
        <taxon>Tunicata</taxon>
        <taxon>Ascidiacea</taxon>
        <taxon>Aplousobranchia</taxon>
        <taxon>Clavelinidae</taxon>
        <taxon>Clavelina</taxon>
    </lineage>
</organism>
<sequence length="192" mass="21231">MITTIKTFSESGNKHADSEGGRLQTHVILNKQLQDKLLKGQNKDGQLYAYTNISFCSNNPELRPSICSVLTCIFIQIVGIIILLASSDSNLYILGTILLVGAGVANVLSIICFCIKRQSIAKYLAEQSTVDGRGITTDIRNDLSDQMMQRAVIQIKFRACDDARPPTAANDNKVATRVLTPVHRYQYEILQP</sequence>
<keyword evidence="1" id="KW-1133">Transmembrane helix</keyword>
<keyword evidence="1" id="KW-0812">Transmembrane</keyword>
<reference evidence="2 3" key="1">
    <citation type="submission" date="2024-02" db="EMBL/GenBank/DDBJ databases">
        <authorList>
            <person name="Daric V."/>
            <person name="Darras S."/>
        </authorList>
    </citation>
    <scope>NUCLEOTIDE SEQUENCE [LARGE SCALE GENOMIC DNA]</scope>
</reference>
<comment type="caution">
    <text evidence="2">The sequence shown here is derived from an EMBL/GenBank/DDBJ whole genome shotgun (WGS) entry which is preliminary data.</text>
</comment>
<name>A0ABP0G245_CLALP</name>
<gene>
    <name evidence="2" type="ORF">CVLEPA_LOCUS16702</name>
</gene>
<dbReference type="Proteomes" id="UP001642483">
    <property type="component" value="Unassembled WGS sequence"/>
</dbReference>
<evidence type="ECO:0000313" key="3">
    <source>
        <dbReference type="Proteomes" id="UP001642483"/>
    </source>
</evidence>